<keyword evidence="5" id="KW-0997">Cell inner membrane</keyword>
<comment type="subcellular location">
    <subcellularLocation>
        <location evidence="1">Cell inner membrane</location>
        <topology evidence="1">Multi-pass membrane protein</topology>
    </subcellularLocation>
</comment>
<feature type="transmembrane region" description="Helical" evidence="10">
    <location>
        <begin position="195"/>
        <end position="220"/>
    </location>
</feature>
<dbReference type="AlphaFoldDB" id="A0A4R1N7C3"/>
<dbReference type="GO" id="GO:0005886">
    <property type="term" value="C:plasma membrane"/>
    <property type="evidence" value="ECO:0007669"/>
    <property type="project" value="UniProtKB-SubCell"/>
</dbReference>
<comment type="caution">
    <text evidence="11">The sequence shown here is derived from an EMBL/GenBank/DDBJ whole genome shotgun (WGS) entry which is preliminary data.</text>
</comment>
<feature type="transmembrane region" description="Helical" evidence="10">
    <location>
        <begin position="372"/>
        <end position="388"/>
    </location>
</feature>
<evidence type="ECO:0000313" key="11">
    <source>
        <dbReference type="EMBL" id="TCL02457.1"/>
    </source>
</evidence>
<evidence type="ECO:0000256" key="2">
    <source>
        <dbReference type="ARBA" id="ARBA00007942"/>
    </source>
</evidence>
<dbReference type="Pfam" id="PF02653">
    <property type="entry name" value="BPD_transp_2"/>
    <property type="match status" value="1"/>
</dbReference>
<feature type="transmembrane region" description="Helical" evidence="10">
    <location>
        <begin position="136"/>
        <end position="155"/>
    </location>
</feature>
<evidence type="ECO:0000256" key="3">
    <source>
        <dbReference type="ARBA" id="ARBA00022448"/>
    </source>
</evidence>
<dbReference type="PANTHER" id="PTHR32196">
    <property type="entry name" value="ABC TRANSPORTER PERMEASE PROTEIN YPHD-RELATED-RELATED"/>
    <property type="match status" value="1"/>
</dbReference>
<feature type="transmembrane region" description="Helical" evidence="10">
    <location>
        <begin position="106"/>
        <end position="130"/>
    </location>
</feature>
<proteinExistence type="inferred from homology"/>
<name>A0A4R1N7C3_9GAMM</name>
<feature type="compositionally biased region" description="Polar residues" evidence="9">
    <location>
        <begin position="1"/>
        <end position="11"/>
    </location>
</feature>
<feature type="transmembrane region" description="Helical" evidence="10">
    <location>
        <begin position="293"/>
        <end position="312"/>
    </location>
</feature>
<evidence type="ECO:0000256" key="4">
    <source>
        <dbReference type="ARBA" id="ARBA00022475"/>
    </source>
</evidence>
<keyword evidence="8 10" id="KW-0472">Membrane</keyword>
<reference evidence="11 12" key="1">
    <citation type="submission" date="2019-02" db="EMBL/GenBank/DDBJ databases">
        <title>Investigation of anaerobic lignin degradation for improved lignocellulosic biofuels.</title>
        <authorList>
            <person name="Deangelis K."/>
        </authorList>
    </citation>
    <scope>NUCLEOTIDE SEQUENCE [LARGE SCALE GENOMIC DNA]</scope>
    <source>
        <strain evidence="11 12">159R</strain>
    </source>
</reference>
<dbReference type="EMBL" id="SJOI01000001">
    <property type="protein sequence ID" value="TCL02457.1"/>
    <property type="molecule type" value="Genomic_DNA"/>
</dbReference>
<evidence type="ECO:0000256" key="9">
    <source>
        <dbReference type="SAM" id="MobiDB-lite"/>
    </source>
</evidence>
<keyword evidence="7 10" id="KW-1133">Transmembrane helix</keyword>
<accession>A0A4R1N7C3</accession>
<evidence type="ECO:0000256" key="10">
    <source>
        <dbReference type="SAM" id="Phobius"/>
    </source>
</evidence>
<feature type="transmembrane region" description="Helical" evidence="10">
    <location>
        <begin position="167"/>
        <end position="189"/>
    </location>
</feature>
<organism evidence="11 12">
    <name type="scientific">Sodalis ligni</name>
    <dbReference type="NCBI Taxonomy" id="2697027"/>
    <lineage>
        <taxon>Bacteria</taxon>
        <taxon>Pseudomonadati</taxon>
        <taxon>Pseudomonadota</taxon>
        <taxon>Gammaproteobacteria</taxon>
        <taxon>Enterobacterales</taxon>
        <taxon>Bruguierivoracaceae</taxon>
        <taxon>Sodalis</taxon>
    </lineage>
</organism>
<dbReference type="CDD" id="cd06579">
    <property type="entry name" value="TM_PBP1_transp_AraH_like"/>
    <property type="match status" value="1"/>
</dbReference>
<dbReference type="InterPro" id="IPR001851">
    <property type="entry name" value="ABC_transp_permease"/>
</dbReference>
<dbReference type="GO" id="GO:0022857">
    <property type="term" value="F:transmembrane transporter activity"/>
    <property type="evidence" value="ECO:0007669"/>
    <property type="project" value="InterPro"/>
</dbReference>
<evidence type="ECO:0000256" key="1">
    <source>
        <dbReference type="ARBA" id="ARBA00004429"/>
    </source>
</evidence>
<dbReference type="RefSeq" id="WP_132921404.1">
    <property type="nucleotide sequence ID" value="NZ_SJOI01000001.1"/>
</dbReference>
<evidence type="ECO:0000256" key="5">
    <source>
        <dbReference type="ARBA" id="ARBA00022519"/>
    </source>
</evidence>
<evidence type="ECO:0000313" key="12">
    <source>
        <dbReference type="Proteomes" id="UP000294555"/>
    </source>
</evidence>
<feature type="transmembrane region" description="Helical" evidence="10">
    <location>
        <begin position="71"/>
        <end position="94"/>
    </location>
</feature>
<keyword evidence="6 10" id="KW-0812">Transmembrane</keyword>
<keyword evidence="3" id="KW-0813">Transport</keyword>
<feature type="transmembrane region" description="Helical" evidence="10">
    <location>
        <begin position="333"/>
        <end position="360"/>
    </location>
</feature>
<dbReference type="PANTHER" id="PTHR32196:SF21">
    <property type="entry name" value="ABC TRANSPORTER PERMEASE PROTEIN YPHD-RELATED"/>
    <property type="match status" value="1"/>
</dbReference>
<sequence>MKNTLSPSDSDPVQLAGEPSQGPGSRHGAAFSAGDPPQASGSHRGTADNGHHGEQQRPSTDGPSPACLREFLAKLLGGGWICLLLIALIALFWLLRPAQFGSAYNLSQIAINAAILLVLSVGQTFVIIAAGIDLSVGAVLVFSSVISAQTMLYLTGGAGTTFGTTDAGWGIIALGTLVSLLAGALWGALNGFLIAVARIPALIVTLGTFGMALGLAQIISGGVDVRAIPERLVDVIGSGDIAGIPMLVVIAVLVTLAAAAVLHLTRFGLHVFATGSNMEAVRRAGVNVRRRLVGIYMISGALAGMAAVMSNARFSTTTIGGHAMDNLSTISAVVLGGTSLFGGIGSVAGTVIGVFIPIILLNGFVILGIPPFWQTVAMGAVLILAVWIDQLKRRARERG</sequence>
<evidence type="ECO:0000256" key="6">
    <source>
        <dbReference type="ARBA" id="ARBA00022692"/>
    </source>
</evidence>
<feature type="compositionally biased region" description="Basic and acidic residues" evidence="9">
    <location>
        <begin position="45"/>
        <end position="55"/>
    </location>
</feature>
<dbReference type="Proteomes" id="UP000294555">
    <property type="component" value="Unassembled WGS sequence"/>
</dbReference>
<feature type="region of interest" description="Disordered" evidence="9">
    <location>
        <begin position="1"/>
        <end position="63"/>
    </location>
</feature>
<comment type="similarity">
    <text evidence="2">Belongs to the binding-protein-dependent transport system permease family. AraH/RbsC subfamily.</text>
</comment>
<dbReference type="OrthoDB" id="5422926at2"/>
<evidence type="ECO:0000256" key="8">
    <source>
        <dbReference type="ARBA" id="ARBA00023136"/>
    </source>
</evidence>
<evidence type="ECO:0000256" key="7">
    <source>
        <dbReference type="ARBA" id="ARBA00022989"/>
    </source>
</evidence>
<feature type="transmembrane region" description="Helical" evidence="10">
    <location>
        <begin position="241"/>
        <end position="262"/>
    </location>
</feature>
<gene>
    <name evidence="11" type="ORF">EZJ58_0477</name>
</gene>
<protein>
    <submittedName>
        <fullName evidence="11">Monosaccharide ABC transporter membrane protein (CUT2 family)</fullName>
    </submittedName>
</protein>
<keyword evidence="4" id="KW-1003">Cell membrane</keyword>
<keyword evidence="12" id="KW-1185">Reference proteome</keyword>